<protein>
    <submittedName>
        <fullName evidence="2">Uncharacterized protein</fullName>
    </submittedName>
</protein>
<feature type="transmembrane region" description="Helical" evidence="1">
    <location>
        <begin position="38"/>
        <end position="54"/>
    </location>
</feature>
<organism evidence="2 3">
    <name type="scientific">Meloidogyne enterolobii</name>
    <name type="common">Root-knot nematode worm</name>
    <name type="synonym">Meloidogyne mayaguensis</name>
    <dbReference type="NCBI Taxonomy" id="390850"/>
    <lineage>
        <taxon>Eukaryota</taxon>
        <taxon>Metazoa</taxon>
        <taxon>Ecdysozoa</taxon>
        <taxon>Nematoda</taxon>
        <taxon>Chromadorea</taxon>
        <taxon>Rhabditida</taxon>
        <taxon>Tylenchina</taxon>
        <taxon>Tylenchomorpha</taxon>
        <taxon>Tylenchoidea</taxon>
        <taxon>Meloidogynidae</taxon>
        <taxon>Meloidogyninae</taxon>
        <taxon>Meloidogyne</taxon>
    </lineage>
</organism>
<evidence type="ECO:0000313" key="3">
    <source>
        <dbReference type="Proteomes" id="UP000580250"/>
    </source>
</evidence>
<reference evidence="2 3" key="1">
    <citation type="submission" date="2020-08" db="EMBL/GenBank/DDBJ databases">
        <authorList>
            <person name="Koutsovoulos G."/>
            <person name="Danchin GJ E."/>
        </authorList>
    </citation>
    <scope>NUCLEOTIDE SEQUENCE [LARGE SCALE GENOMIC DNA]</scope>
</reference>
<gene>
    <name evidence="2" type="ORF">MENT_LOCUS21118</name>
</gene>
<keyword evidence="1" id="KW-0472">Membrane</keyword>
<evidence type="ECO:0000313" key="2">
    <source>
        <dbReference type="EMBL" id="CAD2169764.1"/>
    </source>
</evidence>
<accession>A0A6V7V4A8</accession>
<comment type="caution">
    <text evidence="2">The sequence shown here is derived from an EMBL/GenBank/DDBJ whole genome shotgun (WGS) entry which is preliminary data.</text>
</comment>
<dbReference type="AlphaFoldDB" id="A0A6V7V4A8"/>
<keyword evidence="1" id="KW-0812">Transmembrane</keyword>
<sequence>MIFRYNHQKQLIIKYVLGKSPTMLFSIFNNNRSNKKQTMFANTAAFYIVVLQLLEQLNVTGANNVGMGNHILQEGKVTLAAGSRLLPIMKALNGTRRVLSMLAMLILTLTGICNFLHYKKDGRVKYKGCTVDLLTDKVDEIVFWTSLRNFKGLGSCMRGSSINSNVLPFAYSLTNKEVKEFHNGSRFTNVSCHSCMEGCVEKTGLEVRWAYDKVGSKEYAVLYVNPIATKMVNYAGIKRDMREKFVEWKHSLVINQKGPKFHMEFSNKGQRLNILNHLGRGSLSPAG</sequence>
<keyword evidence="1" id="KW-1133">Transmembrane helix</keyword>
<evidence type="ECO:0000256" key="1">
    <source>
        <dbReference type="SAM" id="Phobius"/>
    </source>
</evidence>
<dbReference type="Proteomes" id="UP000580250">
    <property type="component" value="Unassembled WGS sequence"/>
</dbReference>
<feature type="transmembrane region" description="Helical" evidence="1">
    <location>
        <begin position="98"/>
        <end position="118"/>
    </location>
</feature>
<dbReference type="EMBL" id="CAJEWN010000158">
    <property type="protein sequence ID" value="CAD2169764.1"/>
    <property type="molecule type" value="Genomic_DNA"/>
</dbReference>
<proteinExistence type="predicted"/>
<name>A0A6V7V4A8_MELEN</name>